<dbReference type="RefSeq" id="WP_009889153.1">
    <property type="nucleotide sequence ID" value="NC_013315.1"/>
</dbReference>
<evidence type="ECO:0000259" key="1">
    <source>
        <dbReference type="Pfam" id="PF12571"/>
    </source>
</evidence>
<dbReference type="HOGENOM" id="CLU_073574_0_0_9"/>
<dbReference type="PANTHER" id="PTHR35191">
    <property type="entry name" value="PROPHAGE SIDE TAIL FIBER PROTEIN HOMOLOG STFQ-RELATED"/>
    <property type="match status" value="1"/>
</dbReference>
<dbReference type="InterPro" id="IPR022225">
    <property type="entry name" value="Phage_tail_fibre_N"/>
</dbReference>
<feature type="domain" description="Phage tail fibre protein N-terminal" evidence="1">
    <location>
        <begin position="1"/>
        <end position="150"/>
    </location>
</feature>
<gene>
    <name evidence="2" type="ordered locus">CD196_1239</name>
</gene>
<proteinExistence type="predicted"/>
<dbReference type="Pfam" id="PF12571">
    <property type="entry name" value="Phage_tail_fib"/>
    <property type="match status" value="1"/>
</dbReference>
<dbReference type="Proteomes" id="UP000002068">
    <property type="component" value="Chromosome"/>
</dbReference>
<accession>A0A0H3N1E5</accession>
<reference evidence="2 3" key="1">
    <citation type="journal article" date="2009" name="Genome Biol.">
        <title>Comparative genome and phenotypic analysis of Clostridium difficile 027 strains provides insight into the evolution of a hypervirulent bacterium.</title>
        <authorList>
            <person name="Stabler R.A."/>
            <person name="He M."/>
            <person name="Dawson L."/>
            <person name="Martin M."/>
            <person name="Valiente E."/>
            <person name="Corton C."/>
            <person name="Lawley T.D."/>
            <person name="Sebaihia M."/>
            <person name="Quail M.A."/>
            <person name="Rose G."/>
            <person name="Gerding D.N."/>
            <person name="Gibert M."/>
            <person name="Popoff M.R."/>
            <person name="Parkhill J."/>
            <person name="Dougan G."/>
            <person name="Wren B.W."/>
        </authorList>
    </citation>
    <scope>NUCLEOTIDE SEQUENCE [LARGE SCALE GENOMIC DNA]</scope>
    <source>
        <strain evidence="2 3">CD196</strain>
    </source>
</reference>
<dbReference type="KEGG" id="cdc:CD196_1239"/>
<dbReference type="PANTHER" id="PTHR35191:SF1">
    <property type="entry name" value="PROPHAGE SIDE TAIL FIBER PROTEIN HOMOLOG STFQ-RELATED"/>
    <property type="match status" value="1"/>
</dbReference>
<dbReference type="InterPro" id="IPR051934">
    <property type="entry name" value="Phage_Tail_Fiber_Structural"/>
</dbReference>
<sequence length="328" mass="37022">MEEKFYIILTKIGREKIANATALGELVGLTKFQVGDSNGEYYEPTEEQTALKNVVWEGNINSLRIDEKNPNWIVIETILPGTVGGFMIREAAVLDNENNIIAIGKYPETYKPRAEDGSIKDLVVKMILQLSNTSNVTLEVDPTLVFVTQKDIQDLDDKFDKNIKEIKVKIGDTDILTTDSKDLSGAINEVVKKIENISFDDVISGQIQTDISVLKNSYNKLSEKVLDILIYLELESEVTVDEAGYWYDTLANGNNIVAIEGLKLDLNRKCITGEIGNVIFRDVVLPFSANRVRYIHDMDNNFVETKSSNTYLKEQKDITLSKYSYEIR</sequence>
<dbReference type="EMBL" id="FN538970">
    <property type="protein sequence ID" value="CBA62354.1"/>
    <property type="molecule type" value="Genomic_DNA"/>
</dbReference>
<evidence type="ECO:0000313" key="3">
    <source>
        <dbReference type="Proteomes" id="UP000002068"/>
    </source>
</evidence>
<dbReference type="AlphaFoldDB" id="A0A0H3N1E5"/>
<evidence type="ECO:0000313" key="2">
    <source>
        <dbReference type="EMBL" id="CBA62354.1"/>
    </source>
</evidence>
<name>A0A0H3N1E5_CLODC</name>
<organism evidence="2 3">
    <name type="scientific">Clostridioides difficile (strain CD196)</name>
    <name type="common">Peptoclostridium difficile</name>
    <dbReference type="NCBI Taxonomy" id="645462"/>
    <lineage>
        <taxon>Bacteria</taxon>
        <taxon>Bacillati</taxon>
        <taxon>Bacillota</taxon>
        <taxon>Clostridia</taxon>
        <taxon>Peptostreptococcales</taxon>
        <taxon>Peptostreptococcaceae</taxon>
        <taxon>Clostridioides</taxon>
    </lineage>
</organism>
<protein>
    <submittedName>
        <fullName evidence="2">Phage tail fiber protein</fullName>
    </submittedName>
</protein>